<dbReference type="InterPro" id="IPR039150">
    <property type="entry name" value="TEFM"/>
</dbReference>
<accession>A0A2U4ANV5</accession>
<dbReference type="InterPro" id="IPR010994">
    <property type="entry name" value="RuvA_2-like"/>
</dbReference>
<name>A0A2U4ANV5_TURTR</name>
<dbReference type="AlphaFoldDB" id="A0A2U4ANV5"/>
<dbReference type="Gene3D" id="3.30.420.10">
    <property type="entry name" value="Ribonuclease H-like superfamily/Ribonuclease H"/>
    <property type="match status" value="1"/>
</dbReference>
<evidence type="ECO:0000256" key="7">
    <source>
        <dbReference type="ARBA" id="ARBA00023163"/>
    </source>
</evidence>
<dbReference type="SUPFAM" id="SSF53098">
    <property type="entry name" value="Ribonuclease H-like"/>
    <property type="match status" value="1"/>
</dbReference>
<evidence type="ECO:0000313" key="13">
    <source>
        <dbReference type="RefSeq" id="XP_019782642.2"/>
    </source>
</evidence>
<comment type="similarity">
    <text evidence="2">Belongs to the TEFM family.</text>
</comment>
<sequence>MFLPTLPHQTLGGAPIGAHQSVCLDNKPRESLQRRDLANYRLKPAQAFSSQTFCSPAVTGRRGRGRFPDAVEGACGAPGGSGSRHSPGRRLPRGAAERLPTAQRETTSGRPARCFRWNLSTERPGGFGRSTQEPEVSGGRRARDPTALTWKMNVPSLLLAGGRVPAILGRWRCFPVPLGFSLFQGLHNSCCRKKSTAPKKIIPHVDFSDENAKESGKALDKLFSSEQQASILHVLNTASNKELEAFTLLRGKKSLSIVEHREKFGPFQNLGSLMNVPLFQYKTTIQVCNSILNPETGGKKRKLQENRLLRKLIKPEIGRERLKAINSIVSIVSGTRRIAWAHLDRKLAVLDWQQTEYCRLMKGTYLSSVYLEEISSVISKMPKADFYVLEKTGPSFQNSSLFPILLHFHIMEAMLYALLNTTFTQDGHHQVLSMNRNAVGKHFELMIGDTRTSGKEVVKQLLSESVLKEEPRVFFPLDKIVHYRQMFSSTEQYRVEELYDSLLQAIAFYELAVFNTES</sequence>
<dbReference type="FunFam" id="1.10.150.280:FF:000004">
    <property type="entry name" value="Transcription elongation factor, mitochondrial"/>
    <property type="match status" value="1"/>
</dbReference>
<feature type="region of interest" description="Disordered" evidence="11">
    <location>
        <begin position="71"/>
        <end position="108"/>
    </location>
</feature>
<protein>
    <recommendedName>
        <fullName evidence="3">Transcription elongation factor, mitochondrial</fullName>
    </recommendedName>
</protein>
<dbReference type="FunCoup" id="A0A2U4ANV5">
    <property type="interactions" value="1398"/>
</dbReference>
<dbReference type="OrthoDB" id="5949570at2759"/>
<evidence type="ECO:0000256" key="8">
    <source>
        <dbReference type="ARBA" id="ARBA00023271"/>
    </source>
</evidence>
<dbReference type="Gene3D" id="1.10.150.280">
    <property type="entry name" value="AF1531-like domain"/>
    <property type="match status" value="1"/>
</dbReference>
<dbReference type="GeneID" id="101333794"/>
<dbReference type="Pfam" id="PF12836">
    <property type="entry name" value="HHH_3"/>
    <property type="match status" value="1"/>
</dbReference>
<reference evidence="13" key="1">
    <citation type="submission" date="2025-08" db="UniProtKB">
        <authorList>
            <consortium name="RefSeq"/>
        </authorList>
    </citation>
    <scope>IDENTIFICATION</scope>
    <source>
        <tissue evidence="13">Spleen</tissue>
    </source>
</reference>
<keyword evidence="12" id="KW-1185">Reference proteome</keyword>
<dbReference type="PANTHER" id="PTHR21053:SF2">
    <property type="entry name" value="TRANSCRIPTION ELONGATION FACTOR, MITOCHONDRIAL"/>
    <property type="match status" value="1"/>
</dbReference>
<keyword evidence="13" id="KW-0251">Elongation factor</keyword>
<dbReference type="InParanoid" id="A0A2U4ANV5"/>
<keyword evidence="7" id="KW-0804">Transcription</keyword>
<keyword evidence="8" id="KW-1135">Mitochondrion nucleoid</keyword>
<evidence type="ECO:0000256" key="11">
    <source>
        <dbReference type="SAM" id="MobiDB-lite"/>
    </source>
</evidence>
<organism evidence="12 13">
    <name type="scientific">Tursiops truncatus</name>
    <name type="common">Atlantic bottle-nosed dolphin</name>
    <name type="synonym">Delphinus truncatus</name>
    <dbReference type="NCBI Taxonomy" id="9739"/>
    <lineage>
        <taxon>Eukaryota</taxon>
        <taxon>Metazoa</taxon>
        <taxon>Chordata</taxon>
        <taxon>Craniata</taxon>
        <taxon>Vertebrata</taxon>
        <taxon>Euteleostomi</taxon>
        <taxon>Mammalia</taxon>
        <taxon>Eutheria</taxon>
        <taxon>Laurasiatheria</taxon>
        <taxon>Artiodactyla</taxon>
        <taxon>Whippomorpha</taxon>
        <taxon>Cetacea</taxon>
        <taxon>Odontoceti</taxon>
        <taxon>Delphinidae</taxon>
        <taxon>Tursiops</taxon>
    </lineage>
</organism>
<evidence type="ECO:0000256" key="10">
    <source>
        <dbReference type="ARBA" id="ARBA00064298"/>
    </source>
</evidence>
<evidence type="ECO:0000256" key="6">
    <source>
        <dbReference type="ARBA" id="ARBA00023128"/>
    </source>
</evidence>
<dbReference type="Proteomes" id="UP000245320">
    <property type="component" value="Chromosome 20"/>
</dbReference>
<comment type="subunit">
    <text evidence="10">Interacts with POLRMT.</text>
</comment>
<evidence type="ECO:0000256" key="4">
    <source>
        <dbReference type="ARBA" id="ARBA00022946"/>
    </source>
</evidence>
<dbReference type="CTD" id="79736"/>
<evidence type="ECO:0000256" key="9">
    <source>
        <dbReference type="ARBA" id="ARBA00025262"/>
    </source>
</evidence>
<dbReference type="GO" id="GO:0003746">
    <property type="term" value="F:translation elongation factor activity"/>
    <property type="evidence" value="ECO:0007669"/>
    <property type="project" value="UniProtKB-KW"/>
</dbReference>
<comment type="function">
    <text evidence="9">Transcription elongation factor which increases mitochondrial RNA polymerase processivity. Regulates transcription of the mitochondrial genome, including genes important for the oxidative phosphorylation machinery.</text>
</comment>
<gene>
    <name evidence="13" type="primary">TEFM</name>
</gene>
<dbReference type="GO" id="GO:0003676">
    <property type="term" value="F:nucleic acid binding"/>
    <property type="evidence" value="ECO:0007669"/>
    <property type="project" value="InterPro"/>
</dbReference>
<dbReference type="GO" id="GO:0006392">
    <property type="term" value="P:transcription elongation by mitochondrial RNA polymerase"/>
    <property type="evidence" value="ECO:0007669"/>
    <property type="project" value="InterPro"/>
</dbReference>
<dbReference type="InterPro" id="IPR012337">
    <property type="entry name" value="RNaseH-like_sf"/>
</dbReference>
<comment type="subcellular location">
    <subcellularLocation>
        <location evidence="1">Mitochondrion matrix</location>
        <location evidence="1">Mitochondrion nucleoid</location>
    </subcellularLocation>
</comment>
<dbReference type="PANTHER" id="PTHR21053">
    <property type="entry name" value="TRANSCRIPTION ELONGATION FACTOR, MITOCHONDRIAL"/>
    <property type="match status" value="1"/>
</dbReference>
<keyword evidence="4" id="KW-0809">Transit peptide</keyword>
<evidence type="ECO:0000256" key="1">
    <source>
        <dbReference type="ARBA" id="ARBA00004436"/>
    </source>
</evidence>
<dbReference type="GO" id="GO:0042645">
    <property type="term" value="C:mitochondrial nucleoid"/>
    <property type="evidence" value="ECO:0007669"/>
    <property type="project" value="UniProtKB-SubCell"/>
</dbReference>
<evidence type="ECO:0000256" key="2">
    <source>
        <dbReference type="ARBA" id="ARBA00009086"/>
    </source>
</evidence>
<evidence type="ECO:0000256" key="5">
    <source>
        <dbReference type="ARBA" id="ARBA00023015"/>
    </source>
</evidence>
<dbReference type="InterPro" id="IPR036397">
    <property type="entry name" value="RNaseH_sf"/>
</dbReference>
<evidence type="ECO:0000313" key="12">
    <source>
        <dbReference type="Proteomes" id="UP000245320"/>
    </source>
</evidence>
<keyword evidence="13" id="KW-0648">Protein biosynthesis</keyword>
<proteinExistence type="inferred from homology"/>
<dbReference type="RefSeq" id="XP_019782642.2">
    <property type="nucleotide sequence ID" value="XM_019927083.2"/>
</dbReference>
<dbReference type="SUPFAM" id="SSF47781">
    <property type="entry name" value="RuvA domain 2-like"/>
    <property type="match status" value="1"/>
</dbReference>
<dbReference type="GO" id="GO:0030337">
    <property type="term" value="F:DNA polymerase processivity factor activity"/>
    <property type="evidence" value="ECO:0007669"/>
    <property type="project" value="TreeGrafter"/>
</dbReference>
<keyword evidence="5" id="KW-0805">Transcription regulation</keyword>
<keyword evidence="6" id="KW-0496">Mitochondrion</keyword>
<dbReference type="FunFam" id="3.30.420.10:FF:000095">
    <property type="entry name" value="Transcription elongation factor, mitochondrial"/>
    <property type="match status" value="1"/>
</dbReference>
<evidence type="ECO:0000256" key="3">
    <source>
        <dbReference type="ARBA" id="ARBA00017000"/>
    </source>
</evidence>